<dbReference type="InterPro" id="IPR011250">
    <property type="entry name" value="OMP/PagP_B-barrel"/>
</dbReference>
<gene>
    <name evidence="3" type="ORF">HELGO_WM14218</name>
</gene>
<dbReference type="AlphaFoldDB" id="A0A6S6SLU9"/>
<feature type="domain" description="Porin opacity type" evidence="2">
    <location>
        <begin position="86"/>
        <end position="150"/>
    </location>
</feature>
<dbReference type="GO" id="GO:0009279">
    <property type="term" value="C:cell outer membrane"/>
    <property type="evidence" value="ECO:0007669"/>
    <property type="project" value="UniProtKB-ARBA"/>
</dbReference>
<comment type="similarity">
    <text evidence="1">Belongs to the opacity porin family.</text>
</comment>
<dbReference type="EMBL" id="CACVAP010000043">
    <property type="protein sequence ID" value="CAA6804312.1"/>
    <property type="molecule type" value="Genomic_DNA"/>
</dbReference>
<dbReference type="Pfam" id="PF02462">
    <property type="entry name" value="Opacity"/>
    <property type="match status" value="1"/>
</dbReference>
<name>A0A6S6SLU9_9BACT</name>
<dbReference type="Gene3D" id="2.40.160.20">
    <property type="match status" value="1"/>
</dbReference>
<organism evidence="3">
    <name type="scientific">uncultured Sulfurovum sp</name>
    <dbReference type="NCBI Taxonomy" id="269237"/>
    <lineage>
        <taxon>Bacteria</taxon>
        <taxon>Pseudomonadati</taxon>
        <taxon>Campylobacterota</taxon>
        <taxon>Epsilonproteobacteria</taxon>
        <taxon>Campylobacterales</taxon>
        <taxon>Sulfurovaceae</taxon>
        <taxon>Sulfurovum</taxon>
        <taxon>environmental samples</taxon>
    </lineage>
</organism>
<proteinExistence type="inferred from homology"/>
<evidence type="ECO:0000313" key="3">
    <source>
        <dbReference type="EMBL" id="CAA6804312.1"/>
    </source>
</evidence>
<evidence type="ECO:0000256" key="1">
    <source>
        <dbReference type="ARBA" id="ARBA00009830"/>
    </source>
</evidence>
<dbReference type="GO" id="GO:0015288">
    <property type="term" value="F:porin activity"/>
    <property type="evidence" value="ECO:0007669"/>
    <property type="project" value="InterPro"/>
</dbReference>
<protein>
    <recommendedName>
        <fullName evidence="2">Porin opacity type domain-containing protein</fullName>
    </recommendedName>
</protein>
<dbReference type="SUPFAM" id="SSF56925">
    <property type="entry name" value="OMPA-like"/>
    <property type="match status" value="1"/>
</dbReference>
<evidence type="ECO:0000259" key="2">
    <source>
        <dbReference type="Pfam" id="PF02462"/>
    </source>
</evidence>
<dbReference type="InterPro" id="IPR003394">
    <property type="entry name" value="Porin_opacity"/>
</dbReference>
<reference evidence="3" key="1">
    <citation type="submission" date="2020-01" db="EMBL/GenBank/DDBJ databases">
        <authorList>
            <person name="Meier V. D."/>
            <person name="Meier V D."/>
        </authorList>
    </citation>
    <scope>NUCLEOTIDE SEQUENCE</scope>
    <source>
        <strain evidence="3">HLG_WM_MAG_06</strain>
    </source>
</reference>
<accession>A0A6S6SLU9</accession>
<sequence length="158" mass="17524">MHKIIISTLLLTSFTLAGPSYSFFGVQTSYLDYNHVSSPSLGLKYGVQQGMWRTTLNLDYAKSSNDTLTSFIIQADKGILQSAMKDSPFKPYVGFSLGMLQHDNSGTDKGYGIGLNTGVSYLLNDAIDLDLGYRYLSTSKMNNIKSLNSLNLSLHYFY</sequence>